<dbReference type="Proteomes" id="UP000663760">
    <property type="component" value="Chromosome 8"/>
</dbReference>
<reference evidence="1" key="1">
    <citation type="submission" date="2020-02" db="EMBL/GenBank/DDBJ databases">
        <authorList>
            <person name="Scholz U."/>
            <person name="Mascher M."/>
            <person name="Fiebig A."/>
        </authorList>
    </citation>
    <scope>NUCLEOTIDE SEQUENCE</scope>
</reference>
<dbReference type="OrthoDB" id="1298831at2759"/>
<sequence>MIDQRDKNPPQQIKKQTMLEKSNPARSLKQTNFNINLKEGVVFKYDNTLMNSLPTFYYLSNDDPLDCLGEFHIRCSAQNILGLITKILKMKYFPLTLKEKAKEWYRSLEVFFEFYPLGKTNASRREIQNFSQMYDESFSEAWEIDSAARGCFYHAYEDEVYVLMEKMAESNIQHAGVRQNRRTMNRRQGGILNDARKEDEVERDQTNHSLWETNKKLDELTSALNKVLNSNSPLIKTKICSLCHSRDHEDGACKEKEEVTAMGYNQGQ</sequence>
<gene>
    <name evidence="1" type="ORF">SI8410_08011547</name>
</gene>
<evidence type="ECO:0000313" key="2">
    <source>
        <dbReference type="Proteomes" id="UP000663760"/>
    </source>
</evidence>
<proteinExistence type="predicted"/>
<dbReference type="EMBL" id="LR746271">
    <property type="protein sequence ID" value="CAA7400869.1"/>
    <property type="molecule type" value="Genomic_DNA"/>
</dbReference>
<accession>A0A7I8KSQ3</accession>
<evidence type="ECO:0000313" key="1">
    <source>
        <dbReference type="EMBL" id="CAA7400869.1"/>
    </source>
</evidence>
<keyword evidence="2" id="KW-1185">Reference proteome</keyword>
<dbReference type="AlphaFoldDB" id="A0A7I8KSQ3"/>
<name>A0A7I8KSQ3_SPIIN</name>
<protein>
    <submittedName>
        <fullName evidence="1">Uncharacterized protein</fullName>
    </submittedName>
</protein>
<organism evidence="1 2">
    <name type="scientific">Spirodela intermedia</name>
    <name type="common">Intermediate duckweed</name>
    <dbReference type="NCBI Taxonomy" id="51605"/>
    <lineage>
        <taxon>Eukaryota</taxon>
        <taxon>Viridiplantae</taxon>
        <taxon>Streptophyta</taxon>
        <taxon>Embryophyta</taxon>
        <taxon>Tracheophyta</taxon>
        <taxon>Spermatophyta</taxon>
        <taxon>Magnoliopsida</taxon>
        <taxon>Liliopsida</taxon>
        <taxon>Araceae</taxon>
        <taxon>Lemnoideae</taxon>
        <taxon>Spirodela</taxon>
    </lineage>
</organism>